<feature type="region of interest" description="Disordered" evidence="1">
    <location>
        <begin position="424"/>
        <end position="456"/>
    </location>
</feature>
<feature type="transmembrane region" description="Helical" evidence="2">
    <location>
        <begin position="13"/>
        <end position="35"/>
    </location>
</feature>
<dbReference type="OrthoDB" id="2384193at2759"/>
<comment type="caution">
    <text evidence="3">The sequence shown here is derived from an EMBL/GenBank/DDBJ whole genome shotgun (WGS) entry which is preliminary data.</text>
</comment>
<feature type="transmembrane region" description="Helical" evidence="2">
    <location>
        <begin position="215"/>
        <end position="235"/>
    </location>
</feature>
<gene>
    <name evidence="3" type="ORF">INT43_003773</name>
</gene>
<feature type="compositionally biased region" description="Basic and acidic residues" evidence="1">
    <location>
        <begin position="424"/>
        <end position="440"/>
    </location>
</feature>
<evidence type="ECO:0000313" key="3">
    <source>
        <dbReference type="EMBL" id="KAG2179986.1"/>
    </source>
</evidence>
<organism evidence="3 4">
    <name type="scientific">Mortierella isabellina</name>
    <name type="common">Filamentous fungus</name>
    <name type="synonym">Umbelopsis isabellina</name>
    <dbReference type="NCBI Taxonomy" id="91625"/>
    <lineage>
        <taxon>Eukaryota</taxon>
        <taxon>Fungi</taxon>
        <taxon>Fungi incertae sedis</taxon>
        <taxon>Mucoromycota</taxon>
        <taxon>Mucoromycotina</taxon>
        <taxon>Umbelopsidomycetes</taxon>
        <taxon>Umbelopsidales</taxon>
        <taxon>Umbelopsidaceae</taxon>
        <taxon>Umbelopsis</taxon>
    </lineage>
</organism>
<proteinExistence type="predicted"/>
<feature type="region of interest" description="Disordered" evidence="1">
    <location>
        <begin position="376"/>
        <end position="396"/>
    </location>
</feature>
<feature type="transmembrane region" description="Helical" evidence="2">
    <location>
        <begin position="140"/>
        <end position="164"/>
    </location>
</feature>
<dbReference type="Proteomes" id="UP000654370">
    <property type="component" value="Unassembled WGS sequence"/>
</dbReference>
<feature type="transmembrane region" description="Helical" evidence="2">
    <location>
        <begin position="56"/>
        <end position="74"/>
    </location>
</feature>
<evidence type="ECO:0000256" key="1">
    <source>
        <dbReference type="SAM" id="MobiDB-lite"/>
    </source>
</evidence>
<name>A0A8H7PVJ5_MORIS</name>
<dbReference type="EMBL" id="JAEPQZ010000006">
    <property type="protein sequence ID" value="KAG2179986.1"/>
    <property type="molecule type" value="Genomic_DNA"/>
</dbReference>
<reference evidence="3" key="1">
    <citation type="submission" date="2020-12" db="EMBL/GenBank/DDBJ databases">
        <title>Metabolic potential, ecology and presence of endohyphal bacteria is reflected in genomic diversity of Mucoromycotina.</title>
        <authorList>
            <person name="Muszewska A."/>
            <person name="Okrasinska A."/>
            <person name="Steczkiewicz K."/>
            <person name="Drgas O."/>
            <person name="Orlowska M."/>
            <person name="Perlinska-Lenart U."/>
            <person name="Aleksandrzak-Piekarczyk T."/>
            <person name="Szatraj K."/>
            <person name="Zielenkiewicz U."/>
            <person name="Pilsyk S."/>
            <person name="Malc E."/>
            <person name="Mieczkowski P."/>
            <person name="Kruszewska J.S."/>
            <person name="Biernat P."/>
            <person name="Pawlowska J."/>
        </authorList>
    </citation>
    <scope>NUCLEOTIDE SEQUENCE</scope>
    <source>
        <strain evidence="3">WA0000067209</strain>
    </source>
</reference>
<keyword evidence="2" id="KW-1133">Transmembrane helix</keyword>
<accession>A0A8H7PVJ5</accession>
<protein>
    <submittedName>
        <fullName evidence="3">Uncharacterized protein</fullName>
    </submittedName>
</protein>
<sequence length="456" mass="51900">MTHLSDFSFLHDLMYIFGFKERAVELVGLYVYFVYRVWKVNKFQCLQPSKFRQGELKSIITLLVGIAVPFQLFYDITSVRIKYQEGFSVVPIAPGVTEIMGTPEQMWSKSDQNLVIPTDYSLCVGFSLQTLVAQTPSHSIFLLADISIHSGTLLLLQCFWNYLSASVAKATFMSSFEFRFYLVWFIISIVMFPLLQWEFSQDKYDENWKEIIPELAYGCELFIVAILGIYASFRFNRLIKQTRNSINAKEILARLTYFVDLNATLTASLLIDSICFIVLSADGLTAQRYLNLHKFSADLLICIANFASVIVWFLVVMIFHPDEDITNLASSHSAGRELSDFPSTSRTGNAISSHTDYISYQPMVLPDKSYNISPMHDPKFDRAATQTPSWQRPASPMYADTRPLAVEEGIKFFPVTHVGGATGREEYSMQDVDERGDRDWLAQSPRNNGVKHGAYN</sequence>
<keyword evidence="2" id="KW-0812">Transmembrane</keyword>
<keyword evidence="4" id="KW-1185">Reference proteome</keyword>
<feature type="transmembrane region" description="Helical" evidence="2">
    <location>
        <begin position="255"/>
        <end position="279"/>
    </location>
</feature>
<evidence type="ECO:0000256" key="2">
    <source>
        <dbReference type="SAM" id="Phobius"/>
    </source>
</evidence>
<keyword evidence="2" id="KW-0472">Membrane</keyword>
<feature type="transmembrane region" description="Helical" evidence="2">
    <location>
        <begin position="299"/>
        <end position="319"/>
    </location>
</feature>
<feature type="transmembrane region" description="Helical" evidence="2">
    <location>
        <begin position="176"/>
        <end position="195"/>
    </location>
</feature>
<dbReference type="AlphaFoldDB" id="A0A8H7PVJ5"/>
<evidence type="ECO:0000313" key="4">
    <source>
        <dbReference type="Proteomes" id="UP000654370"/>
    </source>
</evidence>